<reference evidence="3" key="1">
    <citation type="journal article" date="2016" name="Nat. Commun.">
        <title>The Gonium pectorale genome demonstrates co-option of cell cycle regulation during the evolution of multicellularity.</title>
        <authorList>
            <person name="Hanschen E.R."/>
            <person name="Marriage T.N."/>
            <person name="Ferris P.J."/>
            <person name="Hamaji T."/>
            <person name="Toyoda A."/>
            <person name="Fujiyama A."/>
            <person name="Neme R."/>
            <person name="Noguchi H."/>
            <person name="Minakuchi Y."/>
            <person name="Suzuki M."/>
            <person name="Kawai-Toyooka H."/>
            <person name="Smith D.R."/>
            <person name="Sparks H."/>
            <person name="Anderson J."/>
            <person name="Bakaric R."/>
            <person name="Luria V."/>
            <person name="Karger A."/>
            <person name="Kirschner M.W."/>
            <person name="Durand P.M."/>
            <person name="Michod R.E."/>
            <person name="Nozaki H."/>
            <person name="Olson B.J."/>
        </authorList>
    </citation>
    <scope>NUCLEOTIDE SEQUENCE [LARGE SCALE GENOMIC DNA]</scope>
    <source>
        <strain evidence="3">NIES-2863</strain>
    </source>
</reference>
<keyword evidence="1" id="KW-1133">Transmembrane helix</keyword>
<accession>A0A150FVI8</accession>
<keyword evidence="1" id="KW-0472">Membrane</keyword>
<organism evidence="2 3">
    <name type="scientific">Gonium pectorale</name>
    <name type="common">Green alga</name>
    <dbReference type="NCBI Taxonomy" id="33097"/>
    <lineage>
        <taxon>Eukaryota</taxon>
        <taxon>Viridiplantae</taxon>
        <taxon>Chlorophyta</taxon>
        <taxon>core chlorophytes</taxon>
        <taxon>Chlorophyceae</taxon>
        <taxon>CS clade</taxon>
        <taxon>Chlamydomonadales</taxon>
        <taxon>Volvocaceae</taxon>
        <taxon>Gonium</taxon>
    </lineage>
</organism>
<dbReference type="EMBL" id="LSYV01000353">
    <property type="protein sequence ID" value="KXZ41624.1"/>
    <property type="molecule type" value="Genomic_DNA"/>
</dbReference>
<keyword evidence="3" id="KW-1185">Reference proteome</keyword>
<gene>
    <name evidence="2" type="ORF">GPECTOR_355g114</name>
</gene>
<dbReference type="Proteomes" id="UP000075714">
    <property type="component" value="Unassembled WGS sequence"/>
</dbReference>
<dbReference type="Gene3D" id="3.30.70.600">
    <property type="entry name" value="Ribosomal protein S10 domain"/>
    <property type="match status" value="1"/>
</dbReference>
<evidence type="ECO:0000313" key="3">
    <source>
        <dbReference type="Proteomes" id="UP000075714"/>
    </source>
</evidence>
<protein>
    <submittedName>
        <fullName evidence="2">Uncharacterized protein</fullName>
    </submittedName>
</protein>
<evidence type="ECO:0000256" key="1">
    <source>
        <dbReference type="SAM" id="Phobius"/>
    </source>
</evidence>
<comment type="caution">
    <text evidence="2">The sequence shown here is derived from an EMBL/GenBank/DDBJ whole genome shotgun (WGS) entry which is preliminary data.</text>
</comment>
<dbReference type="AlphaFoldDB" id="A0A150FVI8"/>
<evidence type="ECO:0000313" key="2">
    <source>
        <dbReference type="EMBL" id="KXZ41624.1"/>
    </source>
</evidence>
<sequence>MASYGEKTEKAGAEGDFGGVQVHRIRITLTSKNVKNLEKGFSFFRNKAGVARASARLRAPLSAVWLQAALPAVAFFLLLLQLLTNLKVKGPVRMPTKVGHPAGRRC</sequence>
<dbReference type="InterPro" id="IPR036838">
    <property type="entry name" value="Ribosomal_uS10_dom_sf"/>
</dbReference>
<keyword evidence="1" id="KW-0812">Transmembrane</keyword>
<proteinExistence type="predicted"/>
<feature type="transmembrane region" description="Helical" evidence="1">
    <location>
        <begin position="64"/>
        <end position="84"/>
    </location>
</feature>
<dbReference type="OrthoDB" id="10248551at2759"/>
<name>A0A150FVI8_GONPE</name>